<comment type="caution">
    <text evidence="4">The sequence shown here is derived from an EMBL/GenBank/DDBJ whole genome shotgun (WGS) entry which is preliminary data.</text>
</comment>
<sequence>MTAAGRHRTCAAGLVMRVRAAARGDRGEVTVELVLATPLLLLTLLLIIQFALWSHATHVAQAAASQALAAARTHRGTIAAGQDAGSQVLSDLAPGPLREVELTVSRGPRGASARVSGHATPVLPGLHLAVTAEASGPRERFVPDTSTAKPWSGR</sequence>
<reference evidence="4 5" key="1">
    <citation type="submission" date="2024-09" db="EMBL/GenBank/DDBJ databases">
        <title>The Natural Products Discovery Center: Release of the First 8490 Sequenced Strains for Exploring Actinobacteria Biosynthetic Diversity.</title>
        <authorList>
            <person name="Kalkreuter E."/>
            <person name="Kautsar S.A."/>
            <person name="Yang D."/>
            <person name="Bader C.D."/>
            <person name="Teijaro C.N."/>
            <person name="Fluegel L."/>
            <person name="Davis C.M."/>
            <person name="Simpson J.R."/>
            <person name="Lauterbach L."/>
            <person name="Steele A.D."/>
            <person name="Gui C."/>
            <person name="Meng S."/>
            <person name="Li G."/>
            <person name="Viehrig K."/>
            <person name="Ye F."/>
            <person name="Su P."/>
            <person name="Kiefer A.F."/>
            <person name="Nichols A."/>
            <person name="Cepeda A.J."/>
            <person name="Yan W."/>
            <person name="Fan B."/>
            <person name="Jiang Y."/>
            <person name="Adhikari A."/>
            <person name="Zheng C.-J."/>
            <person name="Schuster L."/>
            <person name="Cowan T.M."/>
            <person name="Smanski M.J."/>
            <person name="Chevrette M.G."/>
            <person name="De Carvalho L.P.S."/>
            <person name="Shen B."/>
        </authorList>
    </citation>
    <scope>NUCLEOTIDE SEQUENCE [LARGE SCALE GENOMIC DNA]</scope>
    <source>
        <strain evidence="4 5">NPDC060353</strain>
    </source>
</reference>
<keyword evidence="2" id="KW-0812">Transmembrane</keyword>
<feature type="domain" description="TadE-like" evidence="3">
    <location>
        <begin position="27"/>
        <end position="67"/>
    </location>
</feature>
<evidence type="ECO:0000259" key="3">
    <source>
        <dbReference type="Pfam" id="PF07811"/>
    </source>
</evidence>
<keyword evidence="2" id="KW-0472">Membrane</keyword>
<keyword evidence="5" id="KW-1185">Reference proteome</keyword>
<evidence type="ECO:0000313" key="4">
    <source>
        <dbReference type="EMBL" id="MFD6792510.1"/>
    </source>
</evidence>
<name>A0ABW6FZZ7_9PSEU</name>
<protein>
    <submittedName>
        <fullName evidence="4">TadE/TadG family type IV pilus assembly protein</fullName>
    </submittedName>
</protein>
<dbReference type="Pfam" id="PF07811">
    <property type="entry name" value="TadE"/>
    <property type="match status" value="1"/>
</dbReference>
<proteinExistence type="predicted"/>
<gene>
    <name evidence="4" type="ORF">ACFWGY_04180</name>
</gene>
<dbReference type="RefSeq" id="WP_258936930.1">
    <property type="nucleotide sequence ID" value="NZ_JANBBF010000010.1"/>
</dbReference>
<feature type="transmembrane region" description="Helical" evidence="2">
    <location>
        <begin position="33"/>
        <end position="53"/>
    </location>
</feature>
<organism evidence="4 5">
    <name type="scientific">Prauserella salsuginis</name>
    <dbReference type="NCBI Taxonomy" id="387889"/>
    <lineage>
        <taxon>Bacteria</taxon>
        <taxon>Bacillati</taxon>
        <taxon>Actinomycetota</taxon>
        <taxon>Actinomycetes</taxon>
        <taxon>Pseudonocardiales</taxon>
        <taxon>Pseudonocardiaceae</taxon>
        <taxon>Prauserella</taxon>
        <taxon>Prauserella salsuginis group</taxon>
    </lineage>
</organism>
<dbReference type="Proteomes" id="UP001598673">
    <property type="component" value="Unassembled WGS sequence"/>
</dbReference>
<feature type="region of interest" description="Disordered" evidence="1">
    <location>
        <begin position="134"/>
        <end position="154"/>
    </location>
</feature>
<dbReference type="InterPro" id="IPR012495">
    <property type="entry name" value="TadE-like_dom"/>
</dbReference>
<evidence type="ECO:0000256" key="2">
    <source>
        <dbReference type="SAM" id="Phobius"/>
    </source>
</evidence>
<accession>A0ABW6FZZ7</accession>
<dbReference type="EMBL" id="JBHXCV010000002">
    <property type="protein sequence ID" value="MFD6792510.1"/>
    <property type="molecule type" value="Genomic_DNA"/>
</dbReference>
<evidence type="ECO:0000256" key="1">
    <source>
        <dbReference type="SAM" id="MobiDB-lite"/>
    </source>
</evidence>
<evidence type="ECO:0000313" key="5">
    <source>
        <dbReference type="Proteomes" id="UP001598673"/>
    </source>
</evidence>
<keyword evidence="2" id="KW-1133">Transmembrane helix</keyword>
<feature type="compositionally biased region" description="Polar residues" evidence="1">
    <location>
        <begin position="144"/>
        <end position="154"/>
    </location>
</feature>